<protein>
    <recommendedName>
        <fullName evidence="10">tRNA dimethylallyltransferase</fullName>
        <ecNumber evidence="10">2.5.1.75</ecNumber>
    </recommendedName>
    <alternativeName>
        <fullName evidence="10">Dimethylallyl diphosphate:tRNA dimethylallyltransferase</fullName>
        <shortName evidence="10">DMAPP:tRNA dimethylallyltransferase</shortName>
        <shortName evidence="10">DMATase</shortName>
    </alternativeName>
    <alternativeName>
        <fullName evidence="10">Isopentenyl-diphosphate:tRNA isopentenyltransferase</fullName>
        <shortName evidence="10">IPP transferase</shortName>
        <shortName evidence="10">IPPT</shortName>
        <shortName evidence="10">IPTase</shortName>
    </alternativeName>
</protein>
<dbReference type="HAMAP" id="MF_00185">
    <property type="entry name" value="IPP_trans"/>
    <property type="match status" value="1"/>
</dbReference>
<evidence type="ECO:0000256" key="13">
    <source>
        <dbReference type="RuleBase" id="RU003785"/>
    </source>
</evidence>
<dbReference type="InterPro" id="IPR027417">
    <property type="entry name" value="P-loop_NTPase"/>
</dbReference>
<evidence type="ECO:0000256" key="7">
    <source>
        <dbReference type="ARBA" id="ARBA00022840"/>
    </source>
</evidence>
<comment type="caution">
    <text evidence="10">Lacks conserved residue(s) required for the propagation of feature annotation.</text>
</comment>
<comment type="cofactor">
    <cofactor evidence="1 10">
        <name>Mg(2+)</name>
        <dbReference type="ChEBI" id="CHEBI:18420"/>
    </cofactor>
</comment>
<comment type="function">
    <text evidence="2 10 12">Catalyzes the transfer of a dimethylallyl group onto the adenine at position 37 in tRNAs that read codons beginning with uridine, leading to the formation of N6-(dimethylallyl)adenosine (i(6)A).</text>
</comment>
<evidence type="ECO:0000256" key="12">
    <source>
        <dbReference type="RuleBase" id="RU003784"/>
    </source>
</evidence>
<evidence type="ECO:0000313" key="14">
    <source>
        <dbReference type="EMBL" id="GGH46135.1"/>
    </source>
</evidence>
<evidence type="ECO:0000256" key="10">
    <source>
        <dbReference type="HAMAP-Rule" id="MF_00185"/>
    </source>
</evidence>
<proteinExistence type="inferred from homology"/>
<dbReference type="RefSeq" id="WP_188936408.1">
    <property type="nucleotide sequence ID" value="NZ_BMIA01000003.1"/>
</dbReference>
<dbReference type="Gene3D" id="3.40.50.300">
    <property type="entry name" value="P-loop containing nucleotide triphosphate hydrolases"/>
    <property type="match status" value="1"/>
</dbReference>
<comment type="catalytic activity">
    <reaction evidence="9 10 11">
        <text>adenosine(37) in tRNA + dimethylallyl diphosphate = N(6)-dimethylallyladenosine(37) in tRNA + diphosphate</text>
        <dbReference type="Rhea" id="RHEA:26482"/>
        <dbReference type="Rhea" id="RHEA-COMP:10162"/>
        <dbReference type="Rhea" id="RHEA-COMP:10375"/>
        <dbReference type="ChEBI" id="CHEBI:33019"/>
        <dbReference type="ChEBI" id="CHEBI:57623"/>
        <dbReference type="ChEBI" id="CHEBI:74411"/>
        <dbReference type="ChEBI" id="CHEBI:74415"/>
        <dbReference type="EC" id="2.5.1.75"/>
    </reaction>
</comment>
<feature type="site" description="Interaction with substrate tRNA" evidence="10">
    <location>
        <position position="105"/>
    </location>
</feature>
<dbReference type="EC" id="2.5.1.75" evidence="10"/>
<dbReference type="InterPro" id="IPR018022">
    <property type="entry name" value="IPT"/>
</dbReference>
<feature type="site" description="Interaction with substrate tRNA" evidence="10">
    <location>
        <position position="127"/>
    </location>
</feature>
<evidence type="ECO:0000313" key="15">
    <source>
        <dbReference type="Proteomes" id="UP000600214"/>
    </source>
</evidence>
<gene>
    <name evidence="14" type="primary">miaA1</name>
    <name evidence="10" type="synonym">miaA</name>
    <name evidence="14" type="ORF">GCM10007423_45630</name>
</gene>
<evidence type="ECO:0000256" key="1">
    <source>
        <dbReference type="ARBA" id="ARBA00001946"/>
    </source>
</evidence>
<reference evidence="15" key="1">
    <citation type="journal article" date="2019" name="Int. J. Syst. Evol. Microbiol.">
        <title>The Global Catalogue of Microorganisms (GCM) 10K type strain sequencing project: providing services to taxonomists for standard genome sequencing and annotation.</title>
        <authorList>
            <consortium name="The Broad Institute Genomics Platform"/>
            <consortium name="The Broad Institute Genome Sequencing Center for Infectious Disease"/>
            <person name="Wu L."/>
            <person name="Ma J."/>
        </authorList>
    </citation>
    <scope>NUCLEOTIDE SEQUENCE [LARGE SCALE GENOMIC DNA]</scope>
    <source>
        <strain evidence="15">CGMCC 1.15288</strain>
    </source>
</reference>
<dbReference type="InterPro" id="IPR039657">
    <property type="entry name" value="Dimethylallyltransferase"/>
</dbReference>
<comment type="similarity">
    <text evidence="3 10 13">Belongs to the IPP transferase family.</text>
</comment>
<dbReference type="PANTHER" id="PTHR11088:SF60">
    <property type="entry name" value="TRNA DIMETHYLALLYLTRANSFERASE"/>
    <property type="match status" value="1"/>
</dbReference>
<organism evidence="14 15">
    <name type="scientific">Dyadobacter endophyticus</name>
    <dbReference type="NCBI Taxonomy" id="1749036"/>
    <lineage>
        <taxon>Bacteria</taxon>
        <taxon>Pseudomonadati</taxon>
        <taxon>Bacteroidota</taxon>
        <taxon>Cytophagia</taxon>
        <taxon>Cytophagales</taxon>
        <taxon>Spirosomataceae</taxon>
        <taxon>Dyadobacter</taxon>
    </lineage>
</organism>
<evidence type="ECO:0000256" key="11">
    <source>
        <dbReference type="RuleBase" id="RU003783"/>
    </source>
</evidence>
<accession>A0ABQ1Z366</accession>
<dbReference type="EMBL" id="BMIA01000003">
    <property type="protein sequence ID" value="GGH46135.1"/>
    <property type="molecule type" value="Genomic_DNA"/>
</dbReference>
<name>A0ABQ1Z366_9BACT</name>
<dbReference type="Proteomes" id="UP000600214">
    <property type="component" value="Unassembled WGS sequence"/>
</dbReference>
<dbReference type="Gene3D" id="1.10.20.140">
    <property type="match status" value="1"/>
</dbReference>
<dbReference type="SUPFAM" id="SSF52540">
    <property type="entry name" value="P-loop containing nucleoside triphosphate hydrolases"/>
    <property type="match status" value="2"/>
</dbReference>
<dbReference type="NCBIfam" id="TIGR00174">
    <property type="entry name" value="miaA"/>
    <property type="match status" value="1"/>
</dbReference>
<evidence type="ECO:0000256" key="8">
    <source>
        <dbReference type="ARBA" id="ARBA00022842"/>
    </source>
</evidence>
<comment type="caution">
    <text evidence="14">The sequence shown here is derived from an EMBL/GenBank/DDBJ whole genome shotgun (WGS) entry which is preliminary data.</text>
</comment>
<feature type="binding site" evidence="10">
    <location>
        <begin position="14"/>
        <end position="21"/>
    </location>
    <ligand>
        <name>ATP</name>
        <dbReference type="ChEBI" id="CHEBI:30616"/>
    </ligand>
</feature>
<feature type="binding site" evidence="10">
    <location>
        <begin position="16"/>
        <end position="21"/>
    </location>
    <ligand>
        <name>substrate</name>
    </ligand>
</feature>
<comment type="subunit">
    <text evidence="10">Monomer.</text>
</comment>
<evidence type="ECO:0000256" key="9">
    <source>
        <dbReference type="ARBA" id="ARBA00049563"/>
    </source>
</evidence>
<evidence type="ECO:0000256" key="6">
    <source>
        <dbReference type="ARBA" id="ARBA00022741"/>
    </source>
</evidence>
<keyword evidence="7 10" id="KW-0067">ATP-binding</keyword>
<feature type="region of interest" description="Interaction with substrate tRNA" evidence="10">
    <location>
        <begin position="39"/>
        <end position="42"/>
    </location>
</feature>
<keyword evidence="5 10" id="KW-0819">tRNA processing</keyword>
<keyword evidence="4 10" id="KW-0808">Transferase</keyword>
<keyword evidence="6 10" id="KW-0547">Nucleotide-binding</keyword>
<evidence type="ECO:0000256" key="2">
    <source>
        <dbReference type="ARBA" id="ARBA00003213"/>
    </source>
</evidence>
<evidence type="ECO:0000256" key="3">
    <source>
        <dbReference type="ARBA" id="ARBA00005842"/>
    </source>
</evidence>
<sequence length="306" mass="34939">MPNSPKKYLVTVAGPTAVGKTALSIKLARDLGTEIISADSRQFFRELSIGTAKPTPDELAQATHHFIDSHSISEVYSAGDFERDALTLLGQLFQERDIVVMTGGSGFYVKAVLDGLDDLPAPLPGLRETLMQKLNDNGLSPLQEEIRLVDPEFAASFEIANPQRVVRALEVFHTSGKPISQFKTNNARSRPFQPINVALDRDRAELYQRIDQRMDMMLQEGLVEEAKSVIAYREHHALKTVGYREVYSYLDGEYNEKEMVRLLKQNSRRYAKRQLTWFRHQGNFEWFHPDEYDRILQYVRSQAGLF</sequence>
<dbReference type="Pfam" id="PF01715">
    <property type="entry name" value="IPPT"/>
    <property type="match status" value="1"/>
</dbReference>
<keyword evidence="8 10" id="KW-0460">Magnesium</keyword>
<evidence type="ECO:0000256" key="4">
    <source>
        <dbReference type="ARBA" id="ARBA00022679"/>
    </source>
</evidence>
<evidence type="ECO:0000256" key="5">
    <source>
        <dbReference type="ARBA" id="ARBA00022694"/>
    </source>
</evidence>
<feature type="region of interest" description="Interaction with substrate tRNA" evidence="10">
    <location>
        <begin position="163"/>
        <end position="167"/>
    </location>
</feature>
<dbReference type="PANTHER" id="PTHR11088">
    <property type="entry name" value="TRNA DIMETHYLALLYLTRANSFERASE"/>
    <property type="match status" value="1"/>
</dbReference>
<keyword evidence="15" id="KW-1185">Reference proteome</keyword>